<dbReference type="PANTHER" id="PTHR38011:SF11">
    <property type="entry name" value="2,5-DIAMINO-6-RIBOSYLAMINO-4(3H)-PYRIMIDINONE 5'-PHOSPHATE REDUCTASE"/>
    <property type="match status" value="1"/>
</dbReference>
<reference evidence="2" key="1">
    <citation type="submission" date="2017-12" db="EMBL/GenBank/DDBJ databases">
        <title>FDA dAtabase for Regulatory Grade micrObial Sequences (FDA-ARGOS): Supporting development and validation of Infectious Disease Dx tests.</title>
        <authorList>
            <person name="Kerrigan L."/>
            <person name="Tallon L.J."/>
            <person name="Sadzewicz L."/>
            <person name="Sengamalay N."/>
            <person name="Ott S."/>
            <person name="Godinez A."/>
            <person name="Nagaraj S."/>
            <person name="Vavikolanu K."/>
            <person name="Vyas G."/>
            <person name="Nadendla S."/>
            <person name="Aluvathingal J."/>
            <person name="Sichtig H."/>
        </authorList>
    </citation>
    <scope>NUCLEOTIDE SEQUENCE [LARGE SCALE GENOMIC DNA]</scope>
    <source>
        <strain evidence="2">FDAARGOS_200</strain>
    </source>
</reference>
<dbReference type="Proteomes" id="UP000192511">
    <property type="component" value="Unassembled WGS sequence"/>
</dbReference>
<dbReference type="SUPFAM" id="SSF53597">
    <property type="entry name" value="Dihydrofolate reductase-like"/>
    <property type="match status" value="1"/>
</dbReference>
<dbReference type="GeneID" id="98065615"/>
<dbReference type="GO" id="GO:0009231">
    <property type="term" value="P:riboflavin biosynthetic process"/>
    <property type="evidence" value="ECO:0007669"/>
    <property type="project" value="InterPro"/>
</dbReference>
<evidence type="ECO:0000313" key="2">
    <source>
        <dbReference type="EMBL" id="PNL62031.1"/>
    </source>
</evidence>
<comment type="caution">
    <text evidence="2">The sequence shown here is derived from an EMBL/GenBank/DDBJ whole genome shotgun (WGS) entry which is preliminary data.</text>
</comment>
<name>A0AAX0WU64_9GAMM</name>
<dbReference type="InterPro" id="IPR050765">
    <property type="entry name" value="Riboflavin_Biosynth_HTPR"/>
</dbReference>
<dbReference type="Gene3D" id="3.40.430.10">
    <property type="entry name" value="Dihydrofolate Reductase, subunit A"/>
    <property type="match status" value="1"/>
</dbReference>
<dbReference type="GO" id="GO:0008703">
    <property type="term" value="F:5-amino-6-(5-phosphoribosylamino)uracil reductase activity"/>
    <property type="evidence" value="ECO:0007669"/>
    <property type="project" value="InterPro"/>
</dbReference>
<gene>
    <name evidence="2" type="ORF">A6J39_012880</name>
</gene>
<sequence length="194" mass="21400">MSIKCSVFIATSMDGFISRDDGSIDWLMKVNSLVPEGEDGGYKSFISSVDGLIMGRNSFEQVLSFDEWPYGDLPVVVMSSKSINIPKHLQKCVSSSSEAPSALVERLAKKGMKHLYIDGGITIQKFIEEHLINELTITLIPILLGSGRSLFGPLKHDIGLELLETKNIGCSIVQLKYRIMNIRSLNNITHSILG</sequence>
<dbReference type="RefSeq" id="WP_019233148.1">
    <property type="nucleotide sequence ID" value="NZ_CAAAHR010000052.1"/>
</dbReference>
<feature type="domain" description="Bacterial bifunctional deaminase-reductase C-terminal" evidence="1">
    <location>
        <begin position="7"/>
        <end position="173"/>
    </location>
</feature>
<evidence type="ECO:0000313" key="3">
    <source>
        <dbReference type="Proteomes" id="UP000192511"/>
    </source>
</evidence>
<dbReference type="InterPro" id="IPR024072">
    <property type="entry name" value="DHFR-like_dom_sf"/>
</dbReference>
<dbReference type="InterPro" id="IPR002734">
    <property type="entry name" value="RibDG_C"/>
</dbReference>
<dbReference type="EMBL" id="NBTX02000004">
    <property type="protein sequence ID" value="PNL62031.1"/>
    <property type="molecule type" value="Genomic_DNA"/>
</dbReference>
<organism evidence="2 3">
    <name type="scientific">Legionella anisa</name>
    <dbReference type="NCBI Taxonomy" id="28082"/>
    <lineage>
        <taxon>Bacteria</taxon>
        <taxon>Pseudomonadati</taxon>
        <taxon>Pseudomonadota</taxon>
        <taxon>Gammaproteobacteria</taxon>
        <taxon>Legionellales</taxon>
        <taxon>Legionellaceae</taxon>
        <taxon>Legionella</taxon>
    </lineage>
</organism>
<dbReference type="Pfam" id="PF01872">
    <property type="entry name" value="RibD_C"/>
    <property type="match status" value="1"/>
</dbReference>
<proteinExistence type="predicted"/>
<dbReference type="PANTHER" id="PTHR38011">
    <property type="entry name" value="DIHYDROFOLATE REDUCTASE FAMILY PROTEIN (AFU_ORTHOLOGUE AFUA_8G06820)"/>
    <property type="match status" value="1"/>
</dbReference>
<keyword evidence="3" id="KW-1185">Reference proteome</keyword>
<dbReference type="AlphaFoldDB" id="A0AAX0WU64"/>
<evidence type="ECO:0000259" key="1">
    <source>
        <dbReference type="Pfam" id="PF01872"/>
    </source>
</evidence>
<protein>
    <submittedName>
        <fullName evidence="2">Dihydrofolate reductase</fullName>
    </submittedName>
</protein>
<accession>A0AAX0WU64</accession>